<feature type="transmembrane region" description="Helical" evidence="35">
    <location>
        <begin position="544"/>
        <end position="565"/>
    </location>
</feature>
<comment type="catalytic activity">
    <reaction evidence="32">
        <text>octan-3-one + NADPH + O2 + H(+) = pentyl propanoate + NADP(+) + H2O</text>
        <dbReference type="Rhea" id="RHEA:54840"/>
        <dbReference type="ChEBI" id="CHEBI:15377"/>
        <dbReference type="ChEBI" id="CHEBI:15378"/>
        <dbReference type="ChEBI" id="CHEBI:15379"/>
        <dbReference type="ChEBI" id="CHEBI:57783"/>
        <dbReference type="ChEBI" id="CHEBI:58349"/>
        <dbReference type="ChEBI" id="CHEBI:80946"/>
        <dbReference type="ChEBI" id="CHEBI:87373"/>
    </reaction>
    <physiologicalReaction direction="left-to-right" evidence="32">
        <dbReference type="Rhea" id="RHEA:54841"/>
    </physiologicalReaction>
</comment>
<gene>
    <name evidence="36" type="ORF">Mgra_00003498</name>
</gene>
<comment type="catalytic activity">
    <reaction evidence="28">
        <text>octan-3-one + NADPH + O2 + H(+) = ethyl hexanoate + NADP(+) + H2O</text>
        <dbReference type="Rhea" id="RHEA:54856"/>
        <dbReference type="ChEBI" id="CHEBI:15377"/>
        <dbReference type="ChEBI" id="CHEBI:15378"/>
        <dbReference type="ChEBI" id="CHEBI:15379"/>
        <dbReference type="ChEBI" id="CHEBI:57783"/>
        <dbReference type="ChEBI" id="CHEBI:58349"/>
        <dbReference type="ChEBI" id="CHEBI:80946"/>
        <dbReference type="ChEBI" id="CHEBI:86055"/>
    </reaction>
    <physiologicalReaction direction="left-to-right" evidence="28">
        <dbReference type="Rhea" id="RHEA:54857"/>
    </physiologicalReaction>
</comment>
<comment type="catalytic activity">
    <reaction evidence="21">
        <text>hexan-3-one + NADPH + O2 + H(+) = propyl propanoate + NADP(+) + H2O</text>
        <dbReference type="Rhea" id="RHEA:54848"/>
        <dbReference type="ChEBI" id="CHEBI:15377"/>
        <dbReference type="ChEBI" id="CHEBI:15378"/>
        <dbReference type="ChEBI" id="CHEBI:15379"/>
        <dbReference type="ChEBI" id="CHEBI:57783"/>
        <dbReference type="ChEBI" id="CHEBI:58349"/>
        <dbReference type="ChEBI" id="CHEBI:89828"/>
        <dbReference type="ChEBI" id="CHEBI:89891"/>
    </reaction>
    <physiologicalReaction direction="left-to-right" evidence="21">
        <dbReference type="Rhea" id="RHEA:54849"/>
    </physiologicalReaction>
</comment>
<accession>A0A8S9ZV23</accession>
<dbReference type="FunFam" id="3.50.50.60:FF:000159">
    <property type="entry name" value="Dimethylaniline monooxygenase [N-oxide-forming]"/>
    <property type="match status" value="1"/>
</dbReference>
<evidence type="ECO:0000256" key="25">
    <source>
        <dbReference type="ARBA" id="ARBA00047977"/>
    </source>
</evidence>
<keyword evidence="8 35" id="KW-0812">Transmembrane</keyword>
<evidence type="ECO:0000256" key="20">
    <source>
        <dbReference type="ARBA" id="ARBA00047338"/>
    </source>
</evidence>
<keyword evidence="10 33" id="KW-0274">FAD</keyword>
<evidence type="ECO:0000256" key="28">
    <source>
        <dbReference type="ARBA" id="ARBA00048459"/>
    </source>
</evidence>
<keyword evidence="13 35" id="KW-1133">Transmembrane helix</keyword>
<keyword evidence="11" id="KW-0492">Microsome</keyword>
<dbReference type="InterPro" id="IPR036188">
    <property type="entry name" value="FAD/NAD-bd_sf"/>
</dbReference>
<evidence type="ECO:0000256" key="16">
    <source>
        <dbReference type="ARBA" id="ARBA00023098"/>
    </source>
</evidence>
<dbReference type="GO" id="GO:0005789">
    <property type="term" value="C:endoplasmic reticulum membrane"/>
    <property type="evidence" value="ECO:0007669"/>
    <property type="project" value="UniProtKB-SubCell"/>
</dbReference>
<dbReference type="GO" id="GO:0050660">
    <property type="term" value="F:flavin adenine dinucleotide binding"/>
    <property type="evidence" value="ECO:0007669"/>
    <property type="project" value="InterPro"/>
</dbReference>
<evidence type="ECO:0000256" key="2">
    <source>
        <dbReference type="ARBA" id="ARBA00004389"/>
    </source>
</evidence>
<comment type="catalytic activity">
    <reaction evidence="30">
        <text>heptan-4-one + NADPH + O2 + H(+) = propyl butanoate + NADP(+) + H2O</text>
        <dbReference type="Rhea" id="RHEA:54852"/>
        <dbReference type="ChEBI" id="CHEBI:15377"/>
        <dbReference type="ChEBI" id="CHEBI:15378"/>
        <dbReference type="ChEBI" id="CHEBI:15379"/>
        <dbReference type="ChEBI" id="CHEBI:57783"/>
        <dbReference type="ChEBI" id="CHEBI:58349"/>
        <dbReference type="ChEBI" id="CHEBI:89484"/>
        <dbReference type="ChEBI" id="CHEBI:89719"/>
    </reaction>
    <physiologicalReaction direction="left-to-right" evidence="30">
        <dbReference type="Rhea" id="RHEA:54853"/>
    </physiologicalReaction>
</comment>
<comment type="subcellular location">
    <subcellularLocation>
        <location evidence="2">Endoplasmic reticulum membrane</location>
        <topology evidence="2">Single-pass membrane protein</topology>
    </subcellularLocation>
    <subcellularLocation>
        <location evidence="3">Microsome membrane</location>
    </subcellularLocation>
</comment>
<comment type="catalytic activity">
    <reaction evidence="27">
        <text>trimethylamine + NADPH + O2 = trimethylamine N-oxide + NADP(+) + H2O</text>
        <dbReference type="Rhea" id="RHEA:31979"/>
        <dbReference type="ChEBI" id="CHEBI:15377"/>
        <dbReference type="ChEBI" id="CHEBI:15379"/>
        <dbReference type="ChEBI" id="CHEBI:15724"/>
        <dbReference type="ChEBI" id="CHEBI:57783"/>
        <dbReference type="ChEBI" id="CHEBI:58349"/>
        <dbReference type="ChEBI" id="CHEBI:58389"/>
        <dbReference type="EC" id="1.14.13.148"/>
    </reaction>
    <physiologicalReaction direction="left-to-right" evidence="27">
        <dbReference type="Rhea" id="RHEA:31980"/>
    </physiologicalReaction>
</comment>
<keyword evidence="16" id="KW-0443">Lipid metabolism</keyword>
<evidence type="ECO:0000256" key="18">
    <source>
        <dbReference type="ARBA" id="ARBA00045722"/>
    </source>
</evidence>
<evidence type="ECO:0000256" key="35">
    <source>
        <dbReference type="SAM" id="Phobius"/>
    </source>
</evidence>
<comment type="catalytic activity">
    <reaction evidence="31">
        <text>N,N-dimethylaniline + NADPH + O2 + H(+) = N,N-dimethylaniline N-oxide + NADP(+) + H2O</text>
        <dbReference type="Rhea" id="RHEA:24468"/>
        <dbReference type="ChEBI" id="CHEBI:15377"/>
        <dbReference type="ChEBI" id="CHEBI:15378"/>
        <dbReference type="ChEBI" id="CHEBI:15379"/>
        <dbReference type="ChEBI" id="CHEBI:16269"/>
        <dbReference type="ChEBI" id="CHEBI:17735"/>
        <dbReference type="ChEBI" id="CHEBI:57783"/>
        <dbReference type="ChEBI" id="CHEBI:58349"/>
        <dbReference type="EC" id="1.14.13.8"/>
    </reaction>
    <physiologicalReaction direction="left-to-right" evidence="31">
        <dbReference type="Rhea" id="RHEA:24469"/>
    </physiologicalReaction>
</comment>
<dbReference type="OrthoDB" id="66881at2759"/>
<dbReference type="InterPro" id="IPR002257">
    <property type="entry name" value="Flavin_mOase_5"/>
</dbReference>
<protein>
    <recommendedName>
        <fullName evidence="34">Flavin-containing monooxygenase</fullName>
        <ecNumber evidence="34">1.-.-.-</ecNumber>
    </recommendedName>
</protein>
<evidence type="ECO:0000256" key="33">
    <source>
        <dbReference type="PIRNR" id="PIRNR000332"/>
    </source>
</evidence>
<dbReference type="Gene3D" id="3.50.50.60">
    <property type="entry name" value="FAD/NAD(P)-binding domain"/>
    <property type="match status" value="1"/>
</dbReference>
<dbReference type="SUPFAM" id="SSF51905">
    <property type="entry name" value="FAD/NAD(P)-binding domain"/>
    <property type="match status" value="2"/>
</dbReference>
<evidence type="ECO:0000313" key="37">
    <source>
        <dbReference type="Proteomes" id="UP000605970"/>
    </source>
</evidence>
<evidence type="ECO:0000256" key="15">
    <source>
        <dbReference type="ARBA" id="ARBA00023033"/>
    </source>
</evidence>
<name>A0A8S9ZV23_9BILA</name>
<evidence type="ECO:0000256" key="7">
    <source>
        <dbReference type="ARBA" id="ARBA00022630"/>
    </source>
</evidence>
<keyword evidence="5" id="KW-0488">Methylation</keyword>
<dbReference type="GO" id="GO:0006629">
    <property type="term" value="P:lipid metabolic process"/>
    <property type="evidence" value="ECO:0007669"/>
    <property type="project" value="UniProtKB-KW"/>
</dbReference>
<evidence type="ECO:0000256" key="1">
    <source>
        <dbReference type="ARBA" id="ARBA00001974"/>
    </source>
</evidence>
<dbReference type="PRINTS" id="PR00370">
    <property type="entry name" value="FMOXYGENASE"/>
</dbReference>
<keyword evidence="15 33" id="KW-0503">Monooxygenase</keyword>
<comment type="catalytic activity">
    <reaction evidence="23">
        <text>sulcatone + NADPH + O2 + H(+) = 4-methylpent-3-en-1-yl acetate + NADP(+) + H2O</text>
        <dbReference type="Rhea" id="RHEA:54864"/>
        <dbReference type="ChEBI" id="CHEBI:15377"/>
        <dbReference type="ChEBI" id="CHEBI:15378"/>
        <dbReference type="ChEBI" id="CHEBI:15379"/>
        <dbReference type="ChEBI" id="CHEBI:16310"/>
        <dbReference type="ChEBI" id="CHEBI:57783"/>
        <dbReference type="ChEBI" id="CHEBI:58349"/>
        <dbReference type="ChEBI" id="CHEBI:138373"/>
    </reaction>
    <physiologicalReaction direction="left-to-right" evidence="23">
        <dbReference type="Rhea" id="RHEA:54865"/>
    </physiologicalReaction>
</comment>
<organism evidence="36 37">
    <name type="scientific">Meloidogyne graminicola</name>
    <dbReference type="NCBI Taxonomy" id="189291"/>
    <lineage>
        <taxon>Eukaryota</taxon>
        <taxon>Metazoa</taxon>
        <taxon>Ecdysozoa</taxon>
        <taxon>Nematoda</taxon>
        <taxon>Chromadorea</taxon>
        <taxon>Rhabditida</taxon>
        <taxon>Tylenchina</taxon>
        <taxon>Tylenchomorpha</taxon>
        <taxon>Tylenchoidea</taxon>
        <taxon>Meloidogynidae</taxon>
        <taxon>Meloidogyninae</taxon>
        <taxon>Meloidogyne</taxon>
    </lineage>
</organism>
<evidence type="ECO:0000256" key="34">
    <source>
        <dbReference type="RuleBase" id="RU361177"/>
    </source>
</evidence>
<comment type="caution">
    <text evidence="36">The sequence shown here is derived from an EMBL/GenBank/DDBJ whole genome shotgun (WGS) entry which is preliminary data.</text>
</comment>
<dbReference type="InterPro" id="IPR050346">
    <property type="entry name" value="FMO-like"/>
</dbReference>
<dbReference type="InterPro" id="IPR000960">
    <property type="entry name" value="Flavin_mOase"/>
</dbReference>
<dbReference type="GO" id="GO:0050661">
    <property type="term" value="F:NADP binding"/>
    <property type="evidence" value="ECO:0007669"/>
    <property type="project" value="InterPro"/>
</dbReference>
<evidence type="ECO:0000256" key="6">
    <source>
        <dbReference type="ARBA" id="ARBA00022553"/>
    </source>
</evidence>
<evidence type="ECO:0000256" key="11">
    <source>
        <dbReference type="ARBA" id="ARBA00022848"/>
    </source>
</evidence>
<keyword evidence="6" id="KW-0597">Phosphoprotein</keyword>
<dbReference type="GO" id="GO:0016174">
    <property type="term" value="F:NAD(P)H oxidase H2O2-forming activity"/>
    <property type="evidence" value="ECO:0007669"/>
    <property type="project" value="UniProtKB-EC"/>
</dbReference>
<dbReference type="GO" id="GO:0034899">
    <property type="term" value="F:trimethylamine monooxygenase activity"/>
    <property type="evidence" value="ECO:0007669"/>
    <property type="project" value="UniProtKB-EC"/>
</dbReference>
<evidence type="ECO:0000256" key="9">
    <source>
        <dbReference type="ARBA" id="ARBA00022824"/>
    </source>
</evidence>
<comment type="cofactor">
    <cofactor evidence="1 33 34">
        <name>FAD</name>
        <dbReference type="ChEBI" id="CHEBI:57692"/>
    </cofactor>
</comment>
<evidence type="ECO:0000256" key="8">
    <source>
        <dbReference type="ARBA" id="ARBA00022692"/>
    </source>
</evidence>
<reference evidence="36" key="1">
    <citation type="journal article" date="2020" name="Ecol. Evol.">
        <title>Genome structure and content of the rice root-knot nematode (Meloidogyne graminicola).</title>
        <authorList>
            <person name="Phan N.T."/>
            <person name="Danchin E.G.J."/>
            <person name="Klopp C."/>
            <person name="Perfus-Barbeoch L."/>
            <person name="Kozlowski D.K."/>
            <person name="Koutsovoulos G.D."/>
            <person name="Lopez-Roques C."/>
            <person name="Bouchez O."/>
            <person name="Zahm M."/>
            <person name="Besnard G."/>
            <person name="Bellafiore S."/>
        </authorList>
    </citation>
    <scope>NUCLEOTIDE SEQUENCE</scope>
    <source>
        <strain evidence="36">VN-18</strain>
    </source>
</reference>
<evidence type="ECO:0000256" key="30">
    <source>
        <dbReference type="ARBA" id="ARBA00048990"/>
    </source>
</evidence>
<evidence type="ECO:0000256" key="32">
    <source>
        <dbReference type="ARBA" id="ARBA00049475"/>
    </source>
</evidence>
<comment type="function">
    <text evidence="18">Acts as a Baeyer-Villiger monooxygenase on a broad range of substrates. Catalyzes the insertion of an oxygen atom into a carbon-carbon bond adjacent to a carbonyl, which converts ketones to esters. Active on diverse carbonyl compounds, whereas soft nucleophiles are mostly non- or poorly reactive. In contrast with other forms of FMO it is non- or poorly active on 'classical' substrates such as drugs, pesticides, and dietary components containing soft nucleophilic heteroatoms. Able to oxidize drug molecules bearing a carbonyl group on an aliphatic chain, such as nabumetone and pentoxifylline. Also, in the absence of substrates, shows slow but yet significant NADPH oxidase activity. Acts as a positive modulator of cholesterol biosynthesis as well as glucose homeostasis, promoting metabolic aging via pleiotropic effects.</text>
</comment>
<evidence type="ECO:0000256" key="26">
    <source>
        <dbReference type="ARBA" id="ARBA00048041"/>
    </source>
</evidence>
<dbReference type="GO" id="GO:0004499">
    <property type="term" value="F:N,N-dimethylaniline monooxygenase activity"/>
    <property type="evidence" value="ECO:0007669"/>
    <property type="project" value="UniProtKB-UniRule"/>
</dbReference>
<keyword evidence="9 33" id="KW-0256">Endoplasmic reticulum</keyword>
<evidence type="ECO:0000256" key="14">
    <source>
        <dbReference type="ARBA" id="ARBA00023002"/>
    </source>
</evidence>
<evidence type="ECO:0000256" key="19">
    <source>
        <dbReference type="ARBA" id="ARBA00045957"/>
    </source>
</evidence>
<sequence length="570" mass="65570">MKVCVIGAGVSGLPSIKACLEQNFQVDCYEKTSNIGGLWNYRPNEPGVGANVMASTVVNTSKEMMSYSDFPPPPEWPNFMHHSYVQKYLEMYAEHFDLIKYIHFNTEVLEVKKDYLNNTQWSVKLSNGKTKLYSFVFICTGHHCEPCIPTFNGLNIFKGKVLHSKHYHDYRGFENKNVMLVGIGNSALDVAVELAGIAKNVIISTRRGTWLFNRIAQRGLPYDVVYQSRFYDWLMRKLPWSIANDFHEWRMQQKTDHDLYGLRPEHRFFQQHPAVNDALTNLLASGRVKITDDIDYIEEYSVHTKDGRYYSIDVIILCTGYTFGFPFLNPKELIPVKKNIVELYRFILPPSSSAYGLAIIGLVQPIGSVSPIAEMQARWVALIFAKGINSLPSEKEMRVEIASRREKMRRQYFESEKHRIQVQYLPYMDELAEQIGCSPPKINNLLWNDPSFALSLLFGPNVPYIYRLKGPNSWSNARKAIIGVSDRVKSPLKQRNQTNTKVINKYKRKGLMDGIFVYSITKSLALYLTIIFVIGAWLFSRQELAFVIHSIAISFVAILAFIFYFDISWI</sequence>
<keyword evidence="37" id="KW-1185">Reference proteome</keyword>
<keyword evidence="17 33" id="KW-0472">Membrane</keyword>
<evidence type="ECO:0000256" key="3">
    <source>
        <dbReference type="ARBA" id="ARBA00004524"/>
    </source>
</evidence>
<comment type="catalytic activity">
    <reaction evidence="25">
        <text>hexan-3-one + NADPH + O2 + H(+) = ethyl butanoate + NADP(+) + H2O</text>
        <dbReference type="Rhea" id="RHEA:54844"/>
        <dbReference type="ChEBI" id="CHEBI:15377"/>
        <dbReference type="ChEBI" id="CHEBI:15378"/>
        <dbReference type="ChEBI" id="CHEBI:15379"/>
        <dbReference type="ChEBI" id="CHEBI:57783"/>
        <dbReference type="ChEBI" id="CHEBI:58349"/>
        <dbReference type="ChEBI" id="CHEBI:88764"/>
        <dbReference type="ChEBI" id="CHEBI:89891"/>
    </reaction>
    <physiologicalReaction direction="left-to-right" evidence="25">
        <dbReference type="Rhea" id="RHEA:54845"/>
    </physiologicalReaction>
</comment>
<comment type="catalytic activity">
    <reaction evidence="22">
        <text>heptan-2-one + NADPH + O2 + H(+) = pentyl acetate + NADP(+) + H2O</text>
        <dbReference type="Rhea" id="RHEA:54836"/>
        <dbReference type="ChEBI" id="CHEBI:5672"/>
        <dbReference type="ChEBI" id="CHEBI:15377"/>
        <dbReference type="ChEBI" id="CHEBI:15378"/>
        <dbReference type="ChEBI" id="CHEBI:15379"/>
        <dbReference type="ChEBI" id="CHEBI:57783"/>
        <dbReference type="ChEBI" id="CHEBI:58349"/>
        <dbReference type="ChEBI" id="CHEBI:87362"/>
    </reaction>
    <physiologicalReaction direction="left-to-right" evidence="22">
        <dbReference type="Rhea" id="RHEA:54837"/>
    </physiologicalReaction>
</comment>
<keyword evidence="14 33" id="KW-0560">Oxidoreductase</keyword>
<dbReference type="InterPro" id="IPR020946">
    <property type="entry name" value="Flavin_mOase-like"/>
</dbReference>
<comment type="catalytic activity">
    <reaction evidence="29">
        <text>(2E)-geranial + NADPH + O2 + H(+) = (1E)-2,6-dimethylhepta-1,5-dien-1-yl formate + NADP(+) + H2O</text>
        <dbReference type="Rhea" id="RHEA:54860"/>
        <dbReference type="ChEBI" id="CHEBI:15377"/>
        <dbReference type="ChEBI" id="CHEBI:15378"/>
        <dbReference type="ChEBI" id="CHEBI:15379"/>
        <dbReference type="ChEBI" id="CHEBI:16980"/>
        <dbReference type="ChEBI" id="CHEBI:57783"/>
        <dbReference type="ChEBI" id="CHEBI:58349"/>
        <dbReference type="ChEBI" id="CHEBI:138375"/>
    </reaction>
    <physiologicalReaction direction="left-to-right" evidence="29">
        <dbReference type="Rhea" id="RHEA:54861"/>
    </physiologicalReaction>
</comment>
<evidence type="ECO:0000256" key="29">
    <source>
        <dbReference type="ARBA" id="ARBA00048989"/>
    </source>
</evidence>
<evidence type="ECO:0000256" key="17">
    <source>
        <dbReference type="ARBA" id="ARBA00023136"/>
    </source>
</evidence>
<evidence type="ECO:0000256" key="13">
    <source>
        <dbReference type="ARBA" id="ARBA00022989"/>
    </source>
</evidence>
<keyword evidence="12 33" id="KW-0521">NADP</keyword>
<evidence type="ECO:0000256" key="21">
    <source>
        <dbReference type="ARBA" id="ARBA00047426"/>
    </source>
</evidence>
<evidence type="ECO:0000256" key="23">
    <source>
        <dbReference type="ARBA" id="ARBA00047855"/>
    </source>
</evidence>
<dbReference type="Proteomes" id="UP000605970">
    <property type="component" value="Unassembled WGS sequence"/>
</dbReference>
<comment type="catalytic activity">
    <reaction evidence="20">
        <text>hypotaurine + NADH + O2 + H(+) = taurine + NAD(+) + H2O</text>
        <dbReference type="Rhea" id="RHEA:74111"/>
        <dbReference type="ChEBI" id="CHEBI:15377"/>
        <dbReference type="ChEBI" id="CHEBI:15378"/>
        <dbReference type="ChEBI" id="CHEBI:15379"/>
        <dbReference type="ChEBI" id="CHEBI:57540"/>
        <dbReference type="ChEBI" id="CHEBI:57853"/>
        <dbReference type="ChEBI" id="CHEBI:57945"/>
        <dbReference type="ChEBI" id="CHEBI:507393"/>
        <dbReference type="EC" id="1.14.13.8"/>
    </reaction>
    <physiologicalReaction direction="left-to-right" evidence="20">
        <dbReference type="Rhea" id="RHEA:74112"/>
    </physiologicalReaction>
</comment>
<evidence type="ECO:0000256" key="22">
    <source>
        <dbReference type="ARBA" id="ARBA00047574"/>
    </source>
</evidence>
<evidence type="ECO:0000256" key="4">
    <source>
        <dbReference type="ARBA" id="ARBA00009183"/>
    </source>
</evidence>
<evidence type="ECO:0000313" key="36">
    <source>
        <dbReference type="EMBL" id="KAF7637110.1"/>
    </source>
</evidence>
<feature type="transmembrane region" description="Helical" evidence="35">
    <location>
        <begin position="515"/>
        <end position="538"/>
    </location>
</feature>
<evidence type="ECO:0000256" key="27">
    <source>
        <dbReference type="ARBA" id="ARBA00048088"/>
    </source>
</evidence>
<proteinExistence type="inferred from homology"/>
<keyword evidence="7 33" id="KW-0285">Flavoprotein</keyword>
<dbReference type="EMBL" id="JABEBT010000023">
    <property type="protein sequence ID" value="KAF7637110.1"/>
    <property type="molecule type" value="Genomic_DNA"/>
</dbReference>
<dbReference type="EC" id="1.-.-.-" evidence="34"/>
<evidence type="ECO:0000256" key="31">
    <source>
        <dbReference type="ARBA" id="ARBA00049443"/>
    </source>
</evidence>
<dbReference type="AlphaFoldDB" id="A0A8S9ZV23"/>
<dbReference type="PIRSF" id="PIRSF000332">
    <property type="entry name" value="FMO"/>
    <property type="match status" value="1"/>
</dbReference>
<evidence type="ECO:0000256" key="5">
    <source>
        <dbReference type="ARBA" id="ARBA00022481"/>
    </source>
</evidence>
<comment type="similarity">
    <text evidence="4 33 34">Belongs to the FMO family.</text>
</comment>
<evidence type="ECO:0000256" key="10">
    <source>
        <dbReference type="ARBA" id="ARBA00022827"/>
    </source>
</evidence>
<dbReference type="PANTHER" id="PTHR23023">
    <property type="entry name" value="DIMETHYLANILINE MONOOXYGENASE"/>
    <property type="match status" value="1"/>
</dbReference>
<comment type="catalytic activity">
    <reaction evidence="24">
        <text>NADPH + O2 + H(+) = H2O2 + NADP(+)</text>
        <dbReference type="Rhea" id="RHEA:11260"/>
        <dbReference type="ChEBI" id="CHEBI:15378"/>
        <dbReference type="ChEBI" id="CHEBI:15379"/>
        <dbReference type="ChEBI" id="CHEBI:16240"/>
        <dbReference type="ChEBI" id="CHEBI:57783"/>
        <dbReference type="ChEBI" id="CHEBI:58349"/>
        <dbReference type="EC" id="1.6.3.1"/>
    </reaction>
    <physiologicalReaction direction="left-to-right" evidence="24">
        <dbReference type="Rhea" id="RHEA:11261"/>
    </physiologicalReaction>
</comment>
<evidence type="ECO:0000256" key="24">
    <source>
        <dbReference type="ARBA" id="ARBA00047864"/>
    </source>
</evidence>
<evidence type="ECO:0000256" key="12">
    <source>
        <dbReference type="ARBA" id="ARBA00022857"/>
    </source>
</evidence>
<dbReference type="Pfam" id="PF00743">
    <property type="entry name" value="FMO-like"/>
    <property type="match status" value="1"/>
</dbReference>
<comment type="catalytic activity">
    <reaction evidence="26">
        <text>hypotaurine + NADPH + O2 + H(+) = taurine + NADP(+) + H2O</text>
        <dbReference type="Rhea" id="RHEA:69819"/>
        <dbReference type="ChEBI" id="CHEBI:15377"/>
        <dbReference type="ChEBI" id="CHEBI:15378"/>
        <dbReference type="ChEBI" id="CHEBI:15379"/>
        <dbReference type="ChEBI" id="CHEBI:57783"/>
        <dbReference type="ChEBI" id="CHEBI:57853"/>
        <dbReference type="ChEBI" id="CHEBI:58349"/>
        <dbReference type="ChEBI" id="CHEBI:507393"/>
        <dbReference type="EC" id="1.14.13.8"/>
    </reaction>
    <physiologicalReaction direction="left-to-right" evidence="26">
        <dbReference type="Rhea" id="RHEA:69820"/>
    </physiologicalReaction>
</comment>
<comment type="function">
    <text evidence="19">Broad spectrum monooxygenase that catalyzes the oxygenation of a wide variety of nitrogen- and sulfur-containing compounds including xenobiotics. Catalyzes the S-oxygenation of hypotaurine to produce taurine, an organic osmolyte involved in cell volume regulation as well as a variety of cytoprotective and developmental processes. In vitro, catalyzes the N-oxygenation of trimethylamine (TMA) to produce trimethylamine N-oxide (TMAO) and could therefore participate to the detoxification of this compound that is generated by the action of gut microbiota from dietary precursors such as choline, choline containing compounds, betaine or L-carnitine.</text>
</comment>
<dbReference type="PRINTS" id="PR01125">
    <property type="entry name" value="FMOXYGENASE5"/>
</dbReference>